<keyword evidence="3" id="KW-1003">Cell membrane</keyword>
<evidence type="ECO:0000313" key="8">
    <source>
        <dbReference type="EMBL" id="QVL33390.1"/>
    </source>
</evidence>
<proteinExistence type="inferred from homology"/>
<dbReference type="InterPro" id="IPR005524">
    <property type="entry name" value="DUF318"/>
</dbReference>
<dbReference type="PANTHER" id="PTHR34184:SF4">
    <property type="entry name" value="UPF0718 PROTEIN YCGR"/>
    <property type="match status" value="1"/>
</dbReference>
<feature type="transmembrane region" description="Helical" evidence="7">
    <location>
        <begin position="230"/>
        <end position="256"/>
    </location>
</feature>
<evidence type="ECO:0000256" key="3">
    <source>
        <dbReference type="ARBA" id="ARBA00022475"/>
    </source>
</evidence>
<dbReference type="Pfam" id="PF03773">
    <property type="entry name" value="ArsP_1"/>
    <property type="match status" value="1"/>
</dbReference>
<keyword evidence="5 7" id="KW-1133">Transmembrane helix</keyword>
<dbReference type="KEGG" id="tsph:KIH39_05615"/>
<evidence type="ECO:0000256" key="7">
    <source>
        <dbReference type="SAM" id="Phobius"/>
    </source>
</evidence>
<keyword evidence="9" id="KW-1185">Reference proteome</keyword>
<feature type="transmembrane region" description="Helical" evidence="7">
    <location>
        <begin position="293"/>
        <end position="316"/>
    </location>
</feature>
<dbReference type="EMBL" id="CP074694">
    <property type="protein sequence ID" value="QVL33390.1"/>
    <property type="molecule type" value="Genomic_DNA"/>
</dbReference>
<protein>
    <submittedName>
        <fullName evidence="8">Permease</fullName>
    </submittedName>
</protein>
<reference evidence="8" key="1">
    <citation type="submission" date="2021-05" db="EMBL/GenBank/DDBJ databases">
        <title>Complete genome sequence of the cellulolytic planctomycete Telmatocola sphagniphila SP2T and characterization of the first cellulase from planctomycetes.</title>
        <authorList>
            <person name="Rakitin A.L."/>
            <person name="Beletsky A.V."/>
            <person name="Naumoff D.G."/>
            <person name="Kulichevskaya I.S."/>
            <person name="Mardanov A.V."/>
            <person name="Ravin N.V."/>
            <person name="Dedysh S.N."/>
        </authorList>
    </citation>
    <scope>NUCLEOTIDE SEQUENCE</scope>
    <source>
        <strain evidence="8">SP2T</strain>
    </source>
</reference>
<feature type="transmembrane region" description="Helical" evidence="7">
    <location>
        <begin position="15"/>
        <end position="33"/>
    </location>
</feature>
<feature type="transmembrane region" description="Helical" evidence="7">
    <location>
        <begin position="54"/>
        <end position="76"/>
    </location>
</feature>
<evidence type="ECO:0000256" key="5">
    <source>
        <dbReference type="ARBA" id="ARBA00022989"/>
    </source>
</evidence>
<comment type="similarity">
    <text evidence="2">Belongs to the UPF0718 family.</text>
</comment>
<evidence type="ECO:0000256" key="1">
    <source>
        <dbReference type="ARBA" id="ARBA00004651"/>
    </source>
</evidence>
<feature type="transmembrane region" description="Helical" evidence="7">
    <location>
        <begin position="82"/>
        <end position="104"/>
    </location>
</feature>
<sequence length="333" mass="36602">MEQTLNDFVILFTSILWEAFPFVVLGAFIAGFLEEMVPQQAITKVIPKNKYVAIAIGSLLGLVFPMCECGIVPVMRRLLRKGLPLAVCVAYMLAGPIINVIVILSTREAFLRHEMAFQMVAFRVGMGFVVACITALVVDRLVERVGVTNLLTPLAIPQGMVGLETSHTVHPAEFRAGERRPVLIRLANISETSLHDFVDIMVYLTLGALISAFCRIILTQEDIGSVANSLPFLAILAMMALAILLCLCSEADAFVAASFTSMPPSTKIAFLVLGPMFDLKLLLMYTRVFRRKLILTIVSTVIIQVFVYCMIVHYVVPQSFFTPPPSTASLEGK</sequence>
<keyword evidence="6 7" id="KW-0472">Membrane</keyword>
<dbReference type="AlphaFoldDB" id="A0A8E6B777"/>
<feature type="transmembrane region" description="Helical" evidence="7">
    <location>
        <begin position="268"/>
        <end position="286"/>
    </location>
</feature>
<dbReference type="Proteomes" id="UP000676194">
    <property type="component" value="Chromosome"/>
</dbReference>
<comment type="subcellular location">
    <subcellularLocation>
        <location evidence="1">Cell membrane</location>
        <topology evidence="1">Multi-pass membrane protein</topology>
    </subcellularLocation>
</comment>
<dbReference type="InterPro" id="IPR052923">
    <property type="entry name" value="UPF0718"/>
</dbReference>
<feature type="transmembrane region" description="Helical" evidence="7">
    <location>
        <begin position="116"/>
        <end position="138"/>
    </location>
</feature>
<evidence type="ECO:0000256" key="2">
    <source>
        <dbReference type="ARBA" id="ARBA00006386"/>
    </source>
</evidence>
<evidence type="ECO:0000313" key="9">
    <source>
        <dbReference type="Proteomes" id="UP000676194"/>
    </source>
</evidence>
<dbReference type="GO" id="GO:0005886">
    <property type="term" value="C:plasma membrane"/>
    <property type="evidence" value="ECO:0007669"/>
    <property type="project" value="UniProtKB-SubCell"/>
</dbReference>
<feature type="transmembrane region" description="Helical" evidence="7">
    <location>
        <begin position="200"/>
        <end position="218"/>
    </location>
</feature>
<accession>A0A8E6B777</accession>
<evidence type="ECO:0000256" key="4">
    <source>
        <dbReference type="ARBA" id="ARBA00022692"/>
    </source>
</evidence>
<gene>
    <name evidence="8" type="ORF">KIH39_05615</name>
</gene>
<organism evidence="8 9">
    <name type="scientific">Telmatocola sphagniphila</name>
    <dbReference type="NCBI Taxonomy" id="1123043"/>
    <lineage>
        <taxon>Bacteria</taxon>
        <taxon>Pseudomonadati</taxon>
        <taxon>Planctomycetota</taxon>
        <taxon>Planctomycetia</taxon>
        <taxon>Gemmatales</taxon>
        <taxon>Gemmataceae</taxon>
    </lineage>
</organism>
<dbReference type="RefSeq" id="WP_213498279.1">
    <property type="nucleotide sequence ID" value="NZ_CP074694.1"/>
</dbReference>
<name>A0A8E6B777_9BACT</name>
<keyword evidence="4 7" id="KW-0812">Transmembrane</keyword>
<evidence type="ECO:0000256" key="6">
    <source>
        <dbReference type="ARBA" id="ARBA00023136"/>
    </source>
</evidence>
<dbReference type="PANTHER" id="PTHR34184">
    <property type="entry name" value="UPF0718 PROTEIN YCGR"/>
    <property type="match status" value="1"/>
</dbReference>